<evidence type="ECO:0000313" key="3">
    <source>
        <dbReference type="EMBL" id="CAF3654287.1"/>
    </source>
</evidence>
<comment type="caution">
    <text evidence="2">The sequence shown here is derived from an EMBL/GenBank/DDBJ whole genome shotgun (WGS) entry which is preliminary data.</text>
</comment>
<dbReference type="EMBL" id="CAJOAY010000396">
    <property type="protein sequence ID" value="CAF3654287.1"/>
    <property type="molecule type" value="Genomic_DNA"/>
</dbReference>
<dbReference type="OrthoDB" id="10062869at2759"/>
<evidence type="ECO:0000313" key="2">
    <source>
        <dbReference type="EMBL" id="CAF0923840.1"/>
    </source>
</evidence>
<feature type="region of interest" description="Disordered" evidence="1">
    <location>
        <begin position="159"/>
        <end position="183"/>
    </location>
</feature>
<dbReference type="EMBL" id="CAJNON010000076">
    <property type="protein sequence ID" value="CAF0923840.1"/>
    <property type="molecule type" value="Genomic_DNA"/>
</dbReference>
<evidence type="ECO:0000256" key="1">
    <source>
        <dbReference type="SAM" id="MobiDB-lite"/>
    </source>
</evidence>
<evidence type="ECO:0000313" key="4">
    <source>
        <dbReference type="Proteomes" id="UP000663891"/>
    </source>
</evidence>
<dbReference type="Proteomes" id="UP000663881">
    <property type="component" value="Unassembled WGS sequence"/>
</dbReference>
<reference evidence="2" key="1">
    <citation type="submission" date="2021-02" db="EMBL/GenBank/DDBJ databases">
        <authorList>
            <person name="Nowell W R."/>
        </authorList>
    </citation>
    <scope>NUCLEOTIDE SEQUENCE</scope>
</reference>
<sequence>MYTTLSSSTIDTQGFIYNNSFNTSYPDENLMSFDDDGGGSNKQFMITLVLEAMTKYILFVTTYPGNTLGNFSITGLGPGTINFLEINSSKIQSKSNYSSALNTSSPVYIHYPDGPTMSYFQAIDISVLTTGIYTILSNSTIDTYGYMYNGTFNPADTNQNLMLSDDDSGGNPNQNLLASDDDSGGSSQFMLANILQPMTKYILVVTTYAEGVTGRFTLIGKGPDSISYSLTNVSKVASNYSSALTTNSSRFCRTGNCSASIYYYQAIQLNVSTTGTYTILCSSTIDTYGYLYNNTFNSSTLSLNQIASDDDSGGNSQFMFLILLQAVGKYILIVTTYNQNVTGSFSIISTGVSPVGYVKP</sequence>
<organism evidence="2 4">
    <name type="scientific">Adineta steineri</name>
    <dbReference type="NCBI Taxonomy" id="433720"/>
    <lineage>
        <taxon>Eukaryota</taxon>
        <taxon>Metazoa</taxon>
        <taxon>Spiralia</taxon>
        <taxon>Gnathifera</taxon>
        <taxon>Rotifera</taxon>
        <taxon>Eurotatoria</taxon>
        <taxon>Bdelloidea</taxon>
        <taxon>Adinetida</taxon>
        <taxon>Adinetidae</taxon>
        <taxon>Adineta</taxon>
    </lineage>
</organism>
<protein>
    <submittedName>
        <fullName evidence="2">Uncharacterized protein</fullName>
    </submittedName>
</protein>
<gene>
    <name evidence="3" type="ORF">OKA104_LOCUS9382</name>
    <name evidence="2" type="ORF">VCS650_LOCUS10530</name>
</gene>
<dbReference type="AlphaFoldDB" id="A0A814B7K2"/>
<name>A0A814B7K2_9BILA</name>
<dbReference type="Proteomes" id="UP000663891">
    <property type="component" value="Unassembled WGS sequence"/>
</dbReference>
<accession>A0A814B7K2</accession>
<proteinExistence type="predicted"/>